<dbReference type="PANTHER" id="PTHR34365">
    <property type="entry name" value="ENOLASE (DUF1399)"/>
    <property type="match status" value="1"/>
</dbReference>
<evidence type="ECO:0000313" key="2">
    <source>
        <dbReference type="Proteomes" id="UP000054350"/>
    </source>
</evidence>
<organism evidence="1 2">
    <name type="scientific">Allomyces macrogynus (strain ATCC 38327)</name>
    <name type="common">Allomyces javanicus var. macrogynus</name>
    <dbReference type="NCBI Taxonomy" id="578462"/>
    <lineage>
        <taxon>Eukaryota</taxon>
        <taxon>Fungi</taxon>
        <taxon>Fungi incertae sedis</taxon>
        <taxon>Blastocladiomycota</taxon>
        <taxon>Blastocladiomycetes</taxon>
        <taxon>Blastocladiales</taxon>
        <taxon>Blastocladiaceae</taxon>
        <taxon>Allomyces</taxon>
    </lineage>
</organism>
<dbReference type="Proteomes" id="UP000054350">
    <property type="component" value="Unassembled WGS sequence"/>
</dbReference>
<gene>
    <name evidence="1" type="ORF">AMAG_09967</name>
</gene>
<sequence length="674" mass="72154">MSPVSVAVAAPSSTASVVVAKTGTKSTPIQGGKDALAAHAAIVKGAQDGDKVDKDAVETLVTAIGERTAAVVSRDTVLAHTVLLAAFHQLRDDTNEAKNLAFLCTSEARYLAFMRALAKAVVMDASLTENPPLPPLDVAMFWHSHMLSPIRFADDMQRCFGDQMLNVDFPLLRMAKVISGSNKDDLEAGRVFWAAHMPASMPYDLTPALVDETKITAQVKCPTCQAEQSMNMAEYAALRLHAKEHMCASCACEFMAEHVAVDRFLKLALDTPAVFLAGTQLHPLTQLPVPNDRANITDIAALFAKDEWAKRVAKLPFLATWSDVKSIVFAPIVAAKRDALILPGNRFRFGMVLRAHQDVTTGPWSMDLVRAVRRQQRFSSKIAMQLQHGGVHNIYHVHTEALVQYPKFLAMLVIKPRTSLVPTMAIDLAWHTHQLFPVTYAKHTMALAGRVVNHDDSDDAISEALIAEGAKVMIEVWMEVYDEDYFAPNVSYATGGKHNVDTLDYHDATHTFTCGAGHGSTAATGMSVAGCSHSDAAVEDAAARCSVCGISRCFTRCSAAEAHDAAEDATARCSVCGVSRCFTRCSASATTDDAPGMASCRSRCIGCFVAADTMDDAAGDAQCRNRCSDCAVLCSGRCGSCFVAAKNGAAGMASCRSRCIGCFAAAKDDSAGLA</sequence>
<evidence type="ECO:0000313" key="1">
    <source>
        <dbReference type="EMBL" id="KNE64611.1"/>
    </source>
</evidence>
<dbReference type="STRING" id="578462.A0A0L0SQ19"/>
<dbReference type="AlphaFoldDB" id="A0A0L0SQ19"/>
<protein>
    <submittedName>
        <fullName evidence="1">Uncharacterized protein</fullName>
    </submittedName>
</protein>
<reference evidence="1 2" key="1">
    <citation type="submission" date="2009-11" db="EMBL/GenBank/DDBJ databases">
        <title>Annotation of Allomyces macrogynus ATCC 38327.</title>
        <authorList>
            <consortium name="The Broad Institute Genome Sequencing Platform"/>
            <person name="Russ C."/>
            <person name="Cuomo C."/>
            <person name="Burger G."/>
            <person name="Gray M.W."/>
            <person name="Holland P.W.H."/>
            <person name="King N."/>
            <person name="Lang F.B.F."/>
            <person name="Roger A.J."/>
            <person name="Ruiz-Trillo I."/>
            <person name="Young S.K."/>
            <person name="Zeng Q."/>
            <person name="Gargeya S."/>
            <person name="Fitzgerald M."/>
            <person name="Haas B."/>
            <person name="Abouelleil A."/>
            <person name="Alvarado L."/>
            <person name="Arachchi H.M."/>
            <person name="Berlin A."/>
            <person name="Chapman S.B."/>
            <person name="Gearin G."/>
            <person name="Goldberg J."/>
            <person name="Griggs A."/>
            <person name="Gujja S."/>
            <person name="Hansen M."/>
            <person name="Heiman D."/>
            <person name="Howarth C."/>
            <person name="Larimer J."/>
            <person name="Lui A."/>
            <person name="MacDonald P.J.P."/>
            <person name="McCowen C."/>
            <person name="Montmayeur A."/>
            <person name="Murphy C."/>
            <person name="Neiman D."/>
            <person name="Pearson M."/>
            <person name="Priest M."/>
            <person name="Roberts A."/>
            <person name="Saif S."/>
            <person name="Shea T."/>
            <person name="Sisk P."/>
            <person name="Stolte C."/>
            <person name="Sykes S."/>
            <person name="Wortman J."/>
            <person name="Nusbaum C."/>
            <person name="Birren B."/>
        </authorList>
    </citation>
    <scope>NUCLEOTIDE SEQUENCE [LARGE SCALE GENOMIC DNA]</scope>
    <source>
        <strain evidence="1 2">ATCC 38327</strain>
    </source>
</reference>
<name>A0A0L0SQ19_ALLM3</name>
<dbReference type="InterPro" id="IPR009836">
    <property type="entry name" value="GRDP-like"/>
</dbReference>
<dbReference type="OrthoDB" id="2684236at2759"/>
<accession>A0A0L0SQ19</accession>
<dbReference type="EMBL" id="GG745345">
    <property type="protein sequence ID" value="KNE64611.1"/>
    <property type="molecule type" value="Genomic_DNA"/>
</dbReference>
<proteinExistence type="predicted"/>
<dbReference type="Pfam" id="PF07173">
    <property type="entry name" value="GRDP-like"/>
    <property type="match status" value="1"/>
</dbReference>
<dbReference type="PANTHER" id="PTHR34365:SF7">
    <property type="entry name" value="GLYCINE-RICH DOMAIN-CONTAINING PROTEIN 1"/>
    <property type="match status" value="1"/>
</dbReference>
<reference evidence="2" key="2">
    <citation type="submission" date="2009-11" db="EMBL/GenBank/DDBJ databases">
        <title>The Genome Sequence of Allomyces macrogynus strain ATCC 38327.</title>
        <authorList>
            <consortium name="The Broad Institute Genome Sequencing Platform"/>
            <person name="Russ C."/>
            <person name="Cuomo C."/>
            <person name="Shea T."/>
            <person name="Young S.K."/>
            <person name="Zeng Q."/>
            <person name="Koehrsen M."/>
            <person name="Haas B."/>
            <person name="Borodovsky M."/>
            <person name="Guigo R."/>
            <person name="Alvarado L."/>
            <person name="Berlin A."/>
            <person name="Borenstein D."/>
            <person name="Chen Z."/>
            <person name="Engels R."/>
            <person name="Freedman E."/>
            <person name="Gellesch M."/>
            <person name="Goldberg J."/>
            <person name="Griggs A."/>
            <person name="Gujja S."/>
            <person name="Heiman D."/>
            <person name="Hepburn T."/>
            <person name="Howarth C."/>
            <person name="Jen D."/>
            <person name="Larson L."/>
            <person name="Lewis B."/>
            <person name="Mehta T."/>
            <person name="Park D."/>
            <person name="Pearson M."/>
            <person name="Roberts A."/>
            <person name="Saif S."/>
            <person name="Shenoy N."/>
            <person name="Sisk P."/>
            <person name="Stolte C."/>
            <person name="Sykes S."/>
            <person name="Walk T."/>
            <person name="White J."/>
            <person name="Yandava C."/>
            <person name="Burger G."/>
            <person name="Gray M.W."/>
            <person name="Holland P.W.H."/>
            <person name="King N."/>
            <person name="Lang F.B.F."/>
            <person name="Roger A.J."/>
            <person name="Ruiz-Trillo I."/>
            <person name="Lander E."/>
            <person name="Nusbaum C."/>
        </authorList>
    </citation>
    <scope>NUCLEOTIDE SEQUENCE [LARGE SCALE GENOMIC DNA]</scope>
    <source>
        <strain evidence="2">ATCC 38327</strain>
    </source>
</reference>
<keyword evidence="2" id="KW-1185">Reference proteome</keyword>
<dbReference type="VEuPathDB" id="FungiDB:AMAG_09967"/>